<sequence>MSSTICTSIETGSLFPFTSCYRNLSSTFILMEEAFLFPLIMRDRKEDREISKAGKVFSYCERKAK</sequence>
<name>A0A510E1R3_9CREN</name>
<dbReference type="AlphaFoldDB" id="A0A510E1R3"/>
<dbReference type="Proteomes" id="UP000322983">
    <property type="component" value="Chromosome"/>
</dbReference>
<dbReference type="RefSeq" id="WP_054846917.1">
    <property type="nucleotide sequence ID" value="NZ_AP018929.1"/>
</dbReference>
<accession>A0A510E1R3</accession>
<protein>
    <submittedName>
        <fullName evidence="2">Uncharacterized protein</fullName>
    </submittedName>
</protein>
<dbReference type="Proteomes" id="UP000325030">
    <property type="component" value="Chromosome"/>
</dbReference>
<reference evidence="4" key="1">
    <citation type="submission" date="2018-09" db="EMBL/GenBank/DDBJ databases">
        <title>Complete Genome Sequencing of Sulfolobus sp. JCM 16834.</title>
        <authorList>
            <person name="Kato S."/>
            <person name="Itoh T."/>
            <person name="Ohkuma M."/>
        </authorList>
    </citation>
    <scope>NUCLEOTIDE SEQUENCE [LARGE SCALE GENOMIC DNA]</scope>
    <source>
        <strain evidence="4">IC-007</strain>
    </source>
</reference>
<evidence type="ECO:0000313" key="3">
    <source>
        <dbReference type="Proteomes" id="UP000322983"/>
    </source>
</evidence>
<dbReference type="KEGG" id="step:IC006_0967"/>
<gene>
    <name evidence="1" type="ORF">IC006_0967</name>
    <name evidence="2" type="ORF">IC007_0939</name>
</gene>
<keyword evidence="3" id="KW-1185">Reference proteome</keyword>
<evidence type="ECO:0000313" key="1">
    <source>
        <dbReference type="EMBL" id="BBG23679.1"/>
    </source>
</evidence>
<evidence type="ECO:0000313" key="4">
    <source>
        <dbReference type="Proteomes" id="UP000325030"/>
    </source>
</evidence>
<dbReference type="EMBL" id="AP018929">
    <property type="protein sequence ID" value="BBG23679.1"/>
    <property type="molecule type" value="Genomic_DNA"/>
</dbReference>
<organism evidence="2 4">
    <name type="scientific">Sulfuracidifex tepidarius</name>
    <dbReference type="NCBI Taxonomy" id="1294262"/>
    <lineage>
        <taxon>Archaea</taxon>
        <taxon>Thermoproteota</taxon>
        <taxon>Thermoprotei</taxon>
        <taxon>Sulfolobales</taxon>
        <taxon>Sulfolobaceae</taxon>
        <taxon>Sulfuracidifex</taxon>
    </lineage>
</organism>
<evidence type="ECO:0000313" key="2">
    <source>
        <dbReference type="EMBL" id="BBG26431.1"/>
    </source>
</evidence>
<accession>A0A510DU27</accession>
<proteinExistence type="predicted"/>
<dbReference type="EMBL" id="AP018930">
    <property type="protein sequence ID" value="BBG26431.1"/>
    <property type="molecule type" value="Genomic_DNA"/>
</dbReference>
<reference evidence="2 3" key="2">
    <citation type="journal article" date="2020" name="Int. J. Syst. Evol. Microbiol.">
        <title>Sulfuracidifex tepidarius gen. nov., sp. nov. and transfer of Sulfolobus metallicus Huber and Stetter 1992 to the genus Sulfuracidifex as Sulfuracidifex metallicus comb. nov.</title>
        <authorList>
            <person name="Itoh T."/>
            <person name="Miura T."/>
            <person name="Sakai H.D."/>
            <person name="Kato S."/>
            <person name="Ohkuma M."/>
            <person name="Takashina T."/>
        </authorList>
    </citation>
    <scope>NUCLEOTIDE SEQUENCE</scope>
    <source>
        <strain evidence="1 3">IC-006</strain>
        <strain evidence="2">IC-007</strain>
    </source>
</reference>
<dbReference type="GeneID" id="41717315"/>